<sequence>MKLTARKLRWIMNLWPPFWGAGVHVDEIKADYSYIRVSLKLRWYNQNYVGVHFGGSLFSMTDPFFMLMLLQRLGKDFIVWDQQGEIQYLSPGKGRVFAEFKLSDEEIEHIRQEALAKGKINPVFTVTIYDEAKQMVAAVKKVLYVKSKQFVK</sequence>
<evidence type="ECO:0000313" key="2">
    <source>
        <dbReference type="Proteomes" id="UP000054618"/>
    </source>
</evidence>
<protein>
    <recommendedName>
        <fullName evidence="3">DUF4442 domain-containing protein</fullName>
    </recommendedName>
</protein>
<dbReference type="STRING" id="45073.Lqui_0854"/>
<dbReference type="Gene3D" id="3.10.129.10">
    <property type="entry name" value="Hotdog Thioesterase"/>
    <property type="match status" value="1"/>
</dbReference>
<evidence type="ECO:0008006" key="3">
    <source>
        <dbReference type="Google" id="ProtNLM"/>
    </source>
</evidence>
<dbReference type="Pfam" id="PF14539">
    <property type="entry name" value="DUF4442"/>
    <property type="match status" value="1"/>
</dbReference>
<dbReference type="SUPFAM" id="SSF54637">
    <property type="entry name" value="Thioesterase/thiol ester dehydrase-isomerase"/>
    <property type="match status" value="1"/>
</dbReference>
<dbReference type="AlphaFoldDB" id="A0A0W0Y5D4"/>
<keyword evidence="2" id="KW-1185">Reference proteome</keyword>
<name>A0A0W0Y5D4_9GAMM</name>
<dbReference type="InterPro" id="IPR027961">
    <property type="entry name" value="DUF4442"/>
</dbReference>
<comment type="caution">
    <text evidence="1">The sequence shown here is derived from an EMBL/GenBank/DDBJ whole genome shotgun (WGS) entry which is preliminary data.</text>
</comment>
<evidence type="ECO:0000313" key="1">
    <source>
        <dbReference type="EMBL" id="KTD52010.1"/>
    </source>
</evidence>
<dbReference type="PATRIC" id="fig|45073.5.peg.902"/>
<dbReference type="InterPro" id="IPR029069">
    <property type="entry name" value="HotDog_dom_sf"/>
</dbReference>
<proteinExistence type="predicted"/>
<dbReference type="RefSeq" id="WP_058506946.1">
    <property type="nucleotide sequence ID" value="NZ_CAAAIK010000007.1"/>
</dbReference>
<dbReference type="Proteomes" id="UP000054618">
    <property type="component" value="Unassembled WGS sequence"/>
</dbReference>
<dbReference type="OrthoDB" id="9814774at2"/>
<organism evidence="1 2">
    <name type="scientific">Legionella quinlivanii</name>
    <dbReference type="NCBI Taxonomy" id="45073"/>
    <lineage>
        <taxon>Bacteria</taxon>
        <taxon>Pseudomonadati</taxon>
        <taxon>Pseudomonadota</taxon>
        <taxon>Gammaproteobacteria</taxon>
        <taxon>Legionellales</taxon>
        <taxon>Legionellaceae</taxon>
        <taxon>Legionella</taxon>
    </lineage>
</organism>
<reference evidence="1 2" key="1">
    <citation type="submission" date="2015-11" db="EMBL/GenBank/DDBJ databases">
        <title>Genomic analysis of 38 Legionella species identifies large and diverse effector repertoires.</title>
        <authorList>
            <person name="Burstein D."/>
            <person name="Amaro F."/>
            <person name="Zusman T."/>
            <person name="Lifshitz Z."/>
            <person name="Cohen O."/>
            <person name="Gilbert J.A."/>
            <person name="Pupko T."/>
            <person name="Shuman H.A."/>
            <person name="Segal G."/>
        </authorList>
    </citation>
    <scope>NUCLEOTIDE SEQUENCE [LARGE SCALE GENOMIC DNA]</scope>
    <source>
        <strain evidence="1 2">CDC#1442-AUS-E</strain>
    </source>
</reference>
<accession>A0A0W0Y5D4</accession>
<gene>
    <name evidence="1" type="ORF">Lqui_0854</name>
</gene>
<dbReference type="EMBL" id="LNYS01000006">
    <property type="protein sequence ID" value="KTD52010.1"/>
    <property type="molecule type" value="Genomic_DNA"/>
</dbReference>